<dbReference type="SMART" id="SM00387">
    <property type="entry name" value="HATPase_c"/>
    <property type="match status" value="1"/>
</dbReference>
<dbReference type="PANTHER" id="PTHR43711:SF1">
    <property type="entry name" value="HISTIDINE KINASE 1"/>
    <property type="match status" value="1"/>
</dbReference>
<evidence type="ECO:0000313" key="9">
    <source>
        <dbReference type="EMBL" id="MCE4556843.1"/>
    </source>
</evidence>
<evidence type="ECO:0000256" key="7">
    <source>
        <dbReference type="SAM" id="Coils"/>
    </source>
</evidence>
<dbReference type="SUPFAM" id="SSF55874">
    <property type="entry name" value="ATPase domain of HSP90 chaperone/DNA topoisomerase II/histidine kinase"/>
    <property type="match status" value="1"/>
</dbReference>
<dbReference type="InterPro" id="IPR036097">
    <property type="entry name" value="HisK_dim/P_sf"/>
</dbReference>
<evidence type="ECO:0000256" key="2">
    <source>
        <dbReference type="ARBA" id="ARBA00012438"/>
    </source>
</evidence>
<dbReference type="PRINTS" id="PR00344">
    <property type="entry name" value="BCTRLSENSOR"/>
</dbReference>
<keyword evidence="7" id="KW-0175">Coiled coil</keyword>
<evidence type="ECO:0000256" key="5">
    <source>
        <dbReference type="ARBA" id="ARBA00022777"/>
    </source>
</evidence>
<dbReference type="InterPro" id="IPR004358">
    <property type="entry name" value="Sig_transdc_His_kin-like_C"/>
</dbReference>
<organism evidence="9 10">
    <name type="scientific">Pelomonas cellulosilytica</name>
    <dbReference type="NCBI Taxonomy" id="2906762"/>
    <lineage>
        <taxon>Bacteria</taxon>
        <taxon>Pseudomonadati</taxon>
        <taxon>Pseudomonadota</taxon>
        <taxon>Betaproteobacteria</taxon>
        <taxon>Burkholderiales</taxon>
        <taxon>Sphaerotilaceae</taxon>
        <taxon>Roseateles</taxon>
    </lineage>
</organism>
<evidence type="ECO:0000256" key="6">
    <source>
        <dbReference type="ARBA" id="ARBA00023012"/>
    </source>
</evidence>
<dbReference type="Proteomes" id="UP001200741">
    <property type="component" value="Unassembled WGS sequence"/>
</dbReference>
<dbReference type="InterPro" id="IPR036890">
    <property type="entry name" value="HATPase_C_sf"/>
</dbReference>
<dbReference type="EMBL" id="JAJTWU010000008">
    <property type="protein sequence ID" value="MCE4556843.1"/>
    <property type="molecule type" value="Genomic_DNA"/>
</dbReference>
<reference evidence="9 10" key="1">
    <citation type="submission" date="2021-12" db="EMBL/GenBank/DDBJ databases">
        <title>Genome seq of P8.</title>
        <authorList>
            <person name="Seo T."/>
        </authorList>
    </citation>
    <scope>NUCLEOTIDE SEQUENCE [LARGE SCALE GENOMIC DNA]</scope>
    <source>
        <strain evidence="9 10">P8</strain>
    </source>
</reference>
<sequence length="456" mass="49220">MQADELLALGHHLKRRRGAILQAWRSTVASDPTLTTGAALPRAQLHDHIPALLVDFERKLSGGVATDDDALDRHLGDAAAHGLHRWQQGFDLAEVTRELGRLNECVVVELEDYAIAHPDLDPISMAGARRIWAQQCGDAVRASVSQYFTLQQIEASSHVRNLDRALQAVRELEQERARLWQQAAHDLRGNLGVVATATAGLASPRATELMRSGFLRLLDRNVSSLSHLLNDVTSLARLQGGLERRNLQALDAAALLATLCDDLQPHAQERNLYLRFEGPAALDVEGDPVKVRRIAQNLVINAIKYTRSGGVTVSCSAGTSSDADRWHFEVRDTGPGFHAGPGSQLAGALEEATDQARQVASDHRTGEITHAQIDVTGAHPSSDDPRPVHQQVGEGVGLSIVKRLCDLLDASTELESRMGEGTTFRIFLPRRYAPEAASALDAGGGGIYGPEGSPAS</sequence>
<proteinExistence type="predicted"/>
<dbReference type="InterPro" id="IPR003661">
    <property type="entry name" value="HisK_dim/P_dom"/>
</dbReference>
<keyword evidence="6" id="KW-0902">Two-component regulatory system</keyword>
<feature type="coiled-coil region" evidence="7">
    <location>
        <begin position="155"/>
        <end position="182"/>
    </location>
</feature>
<dbReference type="EC" id="2.7.13.3" evidence="2"/>
<dbReference type="InterPro" id="IPR050736">
    <property type="entry name" value="Sensor_HK_Regulatory"/>
</dbReference>
<dbReference type="GO" id="GO:0016301">
    <property type="term" value="F:kinase activity"/>
    <property type="evidence" value="ECO:0007669"/>
    <property type="project" value="UniProtKB-KW"/>
</dbReference>
<accession>A0ABS8Y1L6</accession>
<dbReference type="Gene3D" id="1.10.287.130">
    <property type="match status" value="1"/>
</dbReference>
<dbReference type="SUPFAM" id="SSF47384">
    <property type="entry name" value="Homodimeric domain of signal transducing histidine kinase"/>
    <property type="match status" value="1"/>
</dbReference>
<name>A0ABS8Y1L6_9BURK</name>
<gene>
    <name evidence="9" type="ORF">LXT13_20805</name>
</gene>
<keyword evidence="4" id="KW-0808">Transferase</keyword>
<dbReference type="RefSeq" id="WP_233373965.1">
    <property type="nucleotide sequence ID" value="NZ_JAJTWU010000008.1"/>
</dbReference>
<feature type="domain" description="Histidine kinase" evidence="8">
    <location>
        <begin position="182"/>
        <end position="432"/>
    </location>
</feature>
<dbReference type="InterPro" id="IPR005467">
    <property type="entry name" value="His_kinase_dom"/>
</dbReference>
<evidence type="ECO:0000259" key="8">
    <source>
        <dbReference type="PROSITE" id="PS50109"/>
    </source>
</evidence>
<evidence type="ECO:0000313" key="10">
    <source>
        <dbReference type="Proteomes" id="UP001200741"/>
    </source>
</evidence>
<dbReference type="Gene3D" id="3.30.565.10">
    <property type="entry name" value="Histidine kinase-like ATPase, C-terminal domain"/>
    <property type="match status" value="1"/>
</dbReference>
<evidence type="ECO:0000256" key="3">
    <source>
        <dbReference type="ARBA" id="ARBA00022553"/>
    </source>
</evidence>
<protein>
    <recommendedName>
        <fullName evidence="2">histidine kinase</fullName>
        <ecNumber evidence="2">2.7.13.3</ecNumber>
    </recommendedName>
</protein>
<dbReference type="InterPro" id="IPR003594">
    <property type="entry name" value="HATPase_dom"/>
</dbReference>
<keyword evidence="10" id="KW-1185">Reference proteome</keyword>
<comment type="caution">
    <text evidence="9">The sequence shown here is derived from an EMBL/GenBank/DDBJ whole genome shotgun (WGS) entry which is preliminary data.</text>
</comment>
<keyword evidence="3" id="KW-0597">Phosphoprotein</keyword>
<dbReference type="PANTHER" id="PTHR43711">
    <property type="entry name" value="TWO-COMPONENT HISTIDINE KINASE"/>
    <property type="match status" value="1"/>
</dbReference>
<keyword evidence="5 9" id="KW-0418">Kinase</keyword>
<evidence type="ECO:0000256" key="1">
    <source>
        <dbReference type="ARBA" id="ARBA00000085"/>
    </source>
</evidence>
<comment type="catalytic activity">
    <reaction evidence="1">
        <text>ATP + protein L-histidine = ADP + protein N-phospho-L-histidine.</text>
        <dbReference type="EC" id="2.7.13.3"/>
    </reaction>
</comment>
<dbReference type="Pfam" id="PF02518">
    <property type="entry name" value="HATPase_c"/>
    <property type="match status" value="1"/>
</dbReference>
<evidence type="ECO:0000256" key="4">
    <source>
        <dbReference type="ARBA" id="ARBA00022679"/>
    </source>
</evidence>
<dbReference type="SMART" id="SM00388">
    <property type="entry name" value="HisKA"/>
    <property type="match status" value="1"/>
</dbReference>
<dbReference type="PROSITE" id="PS50109">
    <property type="entry name" value="HIS_KIN"/>
    <property type="match status" value="1"/>
</dbReference>